<evidence type="ECO:0000313" key="4">
    <source>
        <dbReference type="Proteomes" id="UP000307440"/>
    </source>
</evidence>
<dbReference type="Pfam" id="PF18758">
    <property type="entry name" value="KDZ"/>
    <property type="match status" value="1"/>
</dbReference>
<dbReference type="InterPro" id="IPR041457">
    <property type="entry name" value="CxC2_KDZ-assoc"/>
</dbReference>
<feature type="region of interest" description="Disordered" evidence="1">
    <location>
        <begin position="1326"/>
        <end position="1348"/>
    </location>
</feature>
<feature type="compositionally biased region" description="Polar residues" evidence="1">
    <location>
        <begin position="201"/>
        <end position="222"/>
    </location>
</feature>
<evidence type="ECO:0000259" key="2">
    <source>
        <dbReference type="Pfam" id="PF18803"/>
    </source>
</evidence>
<protein>
    <recommendedName>
        <fullName evidence="2">CxC2-like cysteine cluster KDZ transposase-associated domain-containing protein</fullName>
    </recommendedName>
</protein>
<proteinExistence type="predicted"/>
<dbReference type="InterPro" id="IPR040521">
    <property type="entry name" value="KDZ"/>
</dbReference>
<dbReference type="EMBL" id="ML210558">
    <property type="protein sequence ID" value="TFK17157.1"/>
    <property type="molecule type" value="Genomic_DNA"/>
</dbReference>
<dbReference type="STRING" id="230819.A0A5C3KBN1"/>
<dbReference type="OrthoDB" id="2804062at2759"/>
<accession>A0A5C3KBN1</accession>
<evidence type="ECO:0000256" key="1">
    <source>
        <dbReference type="SAM" id="MobiDB-lite"/>
    </source>
</evidence>
<feature type="region of interest" description="Disordered" evidence="1">
    <location>
        <begin position="193"/>
        <end position="269"/>
    </location>
</feature>
<sequence length="1348" mass="153367">MDLQRVEINKLTAEVRNLADTNSHLVELIFEMQAKLSQEDVEELEEEDHSTWAIPPALNKNAKKFYIVTKGRATGVYSSYPWAAKLVEKLGEHGLLHGHDGPYEAAWASYIESKHARAVGITGRVNGDEWDYGLAVMQTCDPPLVSIKVKLMSHSSTLQFYKVMSSNKKARLKSVQDSDVVTITKLSCNSRHRVIGHSRNIPKTTTKSEPTNNLESNDQDGSTHGGLLQGNSEEGSSQNQHNDMVGQDQGDNTSKKKTPRKAKGQTNKSKIEFWLKHRYQFLQEITRLDGPGGHNLSKCSSCAVATDGLYWRTSCHNGNALCCCDCMKQAHSNLPFHSIEKWTGKFFEKTTLSAIGAVVQLGHDRGPCSLPSDPRDLQVLDVSGVHKIKVSYCDCPENSAPKFVQALRSRIFPSTLKQMQTTYTFDILDWFHKLNLQTTYTFDILDWFHKLNLQSKCTIYDFYNTILNRLDPLHLDKRPSRLSDFHLASRYWRHLKILKRLGRGHQFEPGGIPATVKPGELVVECPACPHPGKNLPLDWASVVELAFLYTLFVAINANFKLKGKEWGIDDVEMAPGWGVFVGESGYQKYIGNYVDQSEINTCDSEHDAVVQAAVRRTPGYNVTRAGLVICSNHCLVRPNGAGDLQKGEYCNMDYILFSAIIALALARIVITYDITCQWSRNLRKRLDEQIPIHLRVPEATKLDVAIPSWHINGHGKTCQDNFHVGYLEGIGKLCGDEIEQTWWDMNSLGASVREMGPAACHEVLNDHWNAFNFQKIMGFRSRFAKNLKEAICMRKVQTENFNKFSETFSEEQKEEWTALIKAWNENRTKLNPYEDKEIRVTMQDVRLKLINEEKLLRTKTEWYFVSSFNTILATFMIDDPIFDYVESSTQIGRRDCQADRIWDSCYDDSISNNGSGSRGYAMHAQGRMGEIQPKPTPKQMADLREKQLSFLRRLKMWRQTQAVYTPSAISLVAPQLASDNDINKPGQDDMLLAVLAPLALPSALSPALCQPINRIANMEARLREAQAEDALAEICRTRVTRAANWYCCARKCLESLDPGGSWSTHLRELNPGDIWGPGKDDGESHGHHVISWIWLRWRDQVSELSDEQQVSKGLRAEWCKSLARKKRWEEEVQLLEEEMRHVVTYQEWRVNWWLKLGQSVPSGDMEKSATQFDSATVFGLRAYAFKQQLYTLRLAAKCAEKWVPVLKSLGLNYSWGAGYNIEESVKKKVIKGAPISDIRNPDSNLGTMARKKTKMMARRMMKTIARKMMKMMARKKMYSDLEVNSEYQDDEDKDWDLRVDFDMNMDLAGDNDGSDGWDFNEMDVDETELENEGDEEGRYGVDMLVDVE</sequence>
<gene>
    <name evidence="3" type="ORF">FA15DRAFT_698544</name>
</gene>
<keyword evidence="4" id="KW-1185">Reference proteome</keyword>
<feature type="compositionally biased region" description="Polar residues" evidence="1">
    <location>
        <begin position="229"/>
        <end position="242"/>
    </location>
</feature>
<feature type="domain" description="CxC2-like cysteine cluster KDZ transposase-associated" evidence="2">
    <location>
        <begin position="352"/>
        <end position="438"/>
    </location>
</feature>
<name>A0A5C3KBN1_COPMA</name>
<reference evidence="3 4" key="1">
    <citation type="journal article" date="2019" name="Nat. Ecol. Evol.">
        <title>Megaphylogeny resolves global patterns of mushroom evolution.</title>
        <authorList>
            <person name="Varga T."/>
            <person name="Krizsan K."/>
            <person name="Foldi C."/>
            <person name="Dima B."/>
            <person name="Sanchez-Garcia M."/>
            <person name="Sanchez-Ramirez S."/>
            <person name="Szollosi G.J."/>
            <person name="Szarkandi J.G."/>
            <person name="Papp V."/>
            <person name="Albert L."/>
            <person name="Andreopoulos W."/>
            <person name="Angelini C."/>
            <person name="Antonin V."/>
            <person name="Barry K.W."/>
            <person name="Bougher N.L."/>
            <person name="Buchanan P."/>
            <person name="Buyck B."/>
            <person name="Bense V."/>
            <person name="Catcheside P."/>
            <person name="Chovatia M."/>
            <person name="Cooper J."/>
            <person name="Damon W."/>
            <person name="Desjardin D."/>
            <person name="Finy P."/>
            <person name="Geml J."/>
            <person name="Haridas S."/>
            <person name="Hughes K."/>
            <person name="Justo A."/>
            <person name="Karasinski D."/>
            <person name="Kautmanova I."/>
            <person name="Kiss B."/>
            <person name="Kocsube S."/>
            <person name="Kotiranta H."/>
            <person name="LaButti K.M."/>
            <person name="Lechner B.E."/>
            <person name="Liimatainen K."/>
            <person name="Lipzen A."/>
            <person name="Lukacs Z."/>
            <person name="Mihaltcheva S."/>
            <person name="Morgado L.N."/>
            <person name="Niskanen T."/>
            <person name="Noordeloos M.E."/>
            <person name="Ohm R.A."/>
            <person name="Ortiz-Santana B."/>
            <person name="Ovrebo C."/>
            <person name="Racz N."/>
            <person name="Riley R."/>
            <person name="Savchenko A."/>
            <person name="Shiryaev A."/>
            <person name="Soop K."/>
            <person name="Spirin V."/>
            <person name="Szebenyi C."/>
            <person name="Tomsovsky M."/>
            <person name="Tulloss R.E."/>
            <person name="Uehling J."/>
            <person name="Grigoriev I.V."/>
            <person name="Vagvolgyi C."/>
            <person name="Papp T."/>
            <person name="Martin F.M."/>
            <person name="Miettinen O."/>
            <person name="Hibbett D.S."/>
            <person name="Nagy L.G."/>
        </authorList>
    </citation>
    <scope>NUCLEOTIDE SEQUENCE [LARGE SCALE GENOMIC DNA]</scope>
    <source>
        <strain evidence="3 4">CBS 121175</strain>
    </source>
</reference>
<organism evidence="3 4">
    <name type="scientific">Coprinopsis marcescibilis</name>
    <name type="common">Agaric fungus</name>
    <name type="synonym">Psathyrella marcescibilis</name>
    <dbReference type="NCBI Taxonomy" id="230819"/>
    <lineage>
        <taxon>Eukaryota</taxon>
        <taxon>Fungi</taxon>
        <taxon>Dikarya</taxon>
        <taxon>Basidiomycota</taxon>
        <taxon>Agaricomycotina</taxon>
        <taxon>Agaricomycetes</taxon>
        <taxon>Agaricomycetidae</taxon>
        <taxon>Agaricales</taxon>
        <taxon>Agaricineae</taxon>
        <taxon>Psathyrellaceae</taxon>
        <taxon>Coprinopsis</taxon>
    </lineage>
</organism>
<evidence type="ECO:0000313" key="3">
    <source>
        <dbReference type="EMBL" id="TFK17157.1"/>
    </source>
</evidence>
<dbReference type="Proteomes" id="UP000307440">
    <property type="component" value="Unassembled WGS sequence"/>
</dbReference>
<dbReference type="Pfam" id="PF18803">
    <property type="entry name" value="CxC2"/>
    <property type="match status" value="1"/>
</dbReference>
<feature type="compositionally biased region" description="Acidic residues" evidence="1">
    <location>
        <begin position="1326"/>
        <end position="1335"/>
    </location>
</feature>